<dbReference type="GO" id="GO:0006508">
    <property type="term" value="P:proteolysis"/>
    <property type="evidence" value="ECO:0007669"/>
    <property type="project" value="TreeGrafter"/>
</dbReference>
<reference evidence="2 3" key="1">
    <citation type="submission" date="2016-04" db="EMBL/GenBank/DDBJ databases">
        <title>A degradative enzymes factory behind the ericoid mycorrhizal symbiosis.</title>
        <authorList>
            <consortium name="DOE Joint Genome Institute"/>
            <person name="Martino E."/>
            <person name="Morin E."/>
            <person name="Grelet G."/>
            <person name="Kuo A."/>
            <person name="Kohler A."/>
            <person name="Daghino S."/>
            <person name="Barry K."/>
            <person name="Choi C."/>
            <person name="Cichocki N."/>
            <person name="Clum A."/>
            <person name="Copeland A."/>
            <person name="Hainaut M."/>
            <person name="Haridas S."/>
            <person name="Labutti K."/>
            <person name="Lindquist E."/>
            <person name="Lipzen A."/>
            <person name="Khouja H.-R."/>
            <person name="Murat C."/>
            <person name="Ohm R."/>
            <person name="Olson A."/>
            <person name="Spatafora J."/>
            <person name="Veneault-Fourrey C."/>
            <person name="Henrissat B."/>
            <person name="Grigoriev I."/>
            <person name="Martin F."/>
            <person name="Perotto S."/>
        </authorList>
    </citation>
    <scope>NUCLEOTIDE SEQUENCE [LARGE SCALE GENOMIC DNA]</scope>
    <source>
        <strain evidence="2 3">F</strain>
    </source>
</reference>
<dbReference type="InterPro" id="IPR015366">
    <property type="entry name" value="S53_propep"/>
</dbReference>
<dbReference type="Proteomes" id="UP000235786">
    <property type="component" value="Unassembled WGS sequence"/>
</dbReference>
<feature type="domain" description="Peptidase S53 activation" evidence="1">
    <location>
        <begin position="1"/>
        <end position="77"/>
    </location>
</feature>
<accession>A0A2J6QSZ3</accession>
<dbReference type="GO" id="GO:0008240">
    <property type="term" value="F:tripeptidyl-peptidase activity"/>
    <property type="evidence" value="ECO:0007669"/>
    <property type="project" value="TreeGrafter"/>
</dbReference>
<evidence type="ECO:0000313" key="3">
    <source>
        <dbReference type="Proteomes" id="UP000235786"/>
    </source>
</evidence>
<proteinExistence type="predicted"/>
<gene>
    <name evidence="2" type="ORF">L207DRAFT_593422</name>
</gene>
<dbReference type="OrthoDB" id="409122at2759"/>
<sequence length="77" mass="8819">MDVSDPLSPNYGKHWSPEKLVETFASSEATIDSVNSWFTDFGIAEESIILSPSRNWLRMDLTINKTQSLLKTEYTDY</sequence>
<evidence type="ECO:0000313" key="2">
    <source>
        <dbReference type="EMBL" id="PMD29381.1"/>
    </source>
</evidence>
<dbReference type="SUPFAM" id="SSF54897">
    <property type="entry name" value="Protease propeptides/inhibitors"/>
    <property type="match status" value="1"/>
</dbReference>
<protein>
    <recommendedName>
        <fullName evidence="1">Peptidase S53 activation domain-containing protein</fullName>
    </recommendedName>
</protein>
<dbReference type="Pfam" id="PF09286">
    <property type="entry name" value="Pro-kuma_activ"/>
    <property type="match status" value="1"/>
</dbReference>
<dbReference type="PANTHER" id="PTHR14218">
    <property type="entry name" value="PROTEASE S8 TRIPEPTIDYL PEPTIDASE I CLN2"/>
    <property type="match status" value="1"/>
</dbReference>
<dbReference type="PANTHER" id="PTHR14218:SF19">
    <property type="entry name" value="SERINE PROTEASE AORO, PUTATIVE (AFU_ORTHOLOGUE AFUA_6G10250)-RELATED"/>
    <property type="match status" value="1"/>
</dbReference>
<dbReference type="CDD" id="cd11377">
    <property type="entry name" value="Pro-peptidase_S53"/>
    <property type="match status" value="1"/>
</dbReference>
<dbReference type="EMBL" id="KZ613974">
    <property type="protein sequence ID" value="PMD29381.1"/>
    <property type="molecule type" value="Genomic_DNA"/>
</dbReference>
<keyword evidence="3" id="KW-1185">Reference proteome</keyword>
<dbReference type="STRING" id="1149755.A0A2J6QSZ3"/>
<evidence type="ECO:0000259" key="1">
    <source>
        <dbReference type="Pfam" id="PF09286"/>
    </source>
</evidence>
<name>A0A2J6QSZ3_HYAVF</name>
<organism evidence="2 3">
    <name type="scientific">Hyaloscypha variabilis (strain UAMH 11265 / GT02V1 / F)</name>
    <name type="common">Meliniomyces variabilis</name>
    <dbReference type="NCBI Taxonomy" id="1149755"/>
    <lineage>
        <taxon>Eukaryota</taxon>
        <taxon>Fungi</taxon>
        <taxon>Dikarya</taxon>
        <taxon>Ascomycota</taxon>
        <taxon>Pezizomycotina</taxon>
        <taxon>Leotiomycetes</taxon>
        <taxon>Helotiales</taxon>
        <taxon>Hyaloscyphaceae</taxon>
        <taxon>Hyaloscypha</taxon>
        <taxon>Hyaloscypha variabilis</taxon>
    </lineage>
</organism>
<dbReference type="InterPro" id="IPR050819">
    <property type="entry name" value="Tripeptidyl-peptidase_I"/>
</dbReference>
<dbReference type="AlphaFoldDB" id="A0A2J6QSZ3"/>
<dbReference type="GO" id="GO:0004175">
    <property type="term" value="F:endopeptidase activity"/>
    <property type="evidence" value="ECO:0007669"/>
    <property type="project" value="TreeGrafter"/>
</dbReference>